<dbReference type="InterPro" id="IPR050360">
    <property type="entry name" value="MFS_Sugar_Transporters"/>
</dbReference>
<dbReference type="InterPro" id="IPR020846">
    <property type="entry name" value="MFS_dom"/>
</dbReference>
<proteinExistence type="evidence at transcript level"/>
<dbReference type="PROSITE" id="PS50850">
    <property type="entry name" value="MFS"/>
    <property type="match status" value="1"/>
</dbReference>
<dbReference type="InterPro" id="IPR003663">
    <property type="entry name" value="Sugar/inositol_transpt"/>
</dbReference>
<keyword evidence="5 9" id="KW-1133">Transmembrane helix</keyword>
<dbReference type="Pfam" id="PF00083">
    <property type="entry name" value="Sugar_tr"/>
    <property type="match status" value="1"/>
</dbReference>
<comment type="similarity">
    <text evidence="2 7">Belongs to the major facilitator superfamily. Sugar transporter (TC 2.A.1.1) family.</text>
</comment>
<dbReference type="EMBL" id="LT669782">
    <property type="protein sequence ID" value="SIP56076.1"/>
    <property type="molecule type" value="mRNA"/>
</dbReference>
<evidence type="ECO:0000256" key="9">
    <source>
        <dbReference type="SAM" id="Phobius"/>
    </source>
</evidence>
<evidence type="ECO:0000256" key="6">
    <source>
        <dbReference type="ARBA" id="ARBA00023136"/>
    </source>
</evidence>
<feature type="region of interest" description="Disordered" evidence="8">
    <location>
        <begin position="507"/>
        <end position="529"/>
    </location>
</feature>
<dbReference type="NCBIfam" id="TIGR00879">
    <property type="entry name" value="SP"/>
    <property type="match status" value="1"/>
</dbReference>
<dbReference type="InterPro" id="IPR005828">
    <property type="entry name" value="MFS_sugar_transport-like"/>
</dbReference>
<evidence type="ECO:0000256" key="1">
    <source>
        <dbReference type="ARBA" id="ARBA00004141"/>
    </source>
</evidence>
<dbReference type="PANTHER" id="PTHR48022:SF7">
    <property type="entry name" value="MAJOR FACILITATOR SUPERFAMILY (MFS) PROFILE DOMAIN-CONTAINING PROTEIN-RELATED"/>
    <property type="match status" value="1"/>
</dbReference>
<accession>A0A1N6MC30</accession>
<evidence type="ECO:0000256" key="8">
    <source>
        <dbReference type="SAM" id="MobiDB-lite"/>
    </source>
</evidence>
<evidence type="ECO:0000256" key="5">
    <source>
        <dbReference type="ARBA" id="ARBA00022989"/>
    </source>
</evidence>
<name>A0A1N6MC30_9ASCO</name>
<dbReference type="PROSITE" id="PS00217">
    <property type="entry name" value="SUGAR_TRANSPORT_2"/>
    <property type="match status" value="1"/>
</dbReference>
<evidence type="ECO:0000256" key="3">
    <source>
        <dbReference type="ARBA" id="ARBA00022448"/>
    </source>
</evidence>
<dbReference type="PRINTS" id="PR00171">
    <property type="entry name" value="SUGRTRNSPORT"/>
</dbReference>
<dbReference type="AlphaFoldDB" id="A0A1N6MC30"/>
<dbReference type="PANTHER" id="PTHR48022">
    <property type="entry name" value="PLASTIDIC GLUCOSE TRANSPORTER 4"/>
    <property type="match status" value="1"/>
</dbReference>
<evidence type="ECO:0000256" key="7">
    <source>
        <dbReference type="RuleBase" id="RU003346"/>
    </source>
</evidence>
<feature type="transmembrane region" description="Helical" evidence="9">
    <location>
        <begin position="322"/>
        <end position="345"/>
    </location>
</feature>
<dbReference type="GO" id="GO:0005351">
    <property type="term" value="F:carbohydrate:proton symporter activity"/>
    <property type="evidence" value="ECO:0007669"/>
    <property type="project" value="TreeGrafter"/>
</dbReference>
<gene>
    <name evidence="11" type="ORF">YAPH0_S2-10352g</name>
</gene>
<keyword evidence="3 7" id="KW-0813">Transport</keyword>
<keyword evidence="6 9" id="KW-0472">Membrane</keyword>
<feature type="transmembrane region" description="Helical" evidence="9">
    <location>
        <begin position="381"/>
        <end position="404"/>
    </location>
</feature>
<sequence>MHKFHNPYLTAAIATIGGLLFGFDISSVSAFIGQEHYQAYFNHPTSIQQGGITASMAGGSLLSCCFAGMISDKLGRKPTIQIAAFWWMAGATIQCASQNMGMLIAGRVISGIGIGIGSSQIPVFISELSPKRIRGRLVGCFQWAVTWGILIMFYISFGCSYINGVASFRIAWGLQIVPGLLLAVGMTFLDESPRWLASKDRWEESISIIRAINKNYGSEEDIMIEIEDLQEATRIDQESKSVTIWDLFRKDSINRTMVGIWAQIWQQLTGMNVMMYYVVIIFKMAGYQGKSANLVASSIQYIINMVMTIPALLFIDRIGRRPLLIGGSILMMIWLFAVAGLLATYGTQMPNGLPADPSKDIAADAYTTILIEDKNKNAGKAIIACSYLFVASFAPTWGPGIWLYCSEIFPNKQRALANSVTAGANWAFNFALAMFVPTAFKNINWKTYIIFGVFCIVMTIHVFLLFPETKGKTLEEIDTMWAAKIPAWKTANWYPDHLPARTSDKASIEKSMSNQMGSHVENSVSASNP</sequence>
<comment type="subcellular location">
    <subcellularLocation>
        <location evidence="1">Membrane</location>
        <topology evidence="1">Multi-pass membrane protein</topology>
    </subcellularLocation>
</comment>
<dbReference type="GO" id="GO:0016020">
    <property type="term" value="C:membrane"/>
    <property type="evidence" value="ECO:0007669"/>
    <property type="project" value="UniProtKB-SubCell"/>
</dbReference>
<evidence type="ECO:0000259" key="10">
    <source>
        <dbReference type="PROSITE" id="PS50850"/>
    </source>
</evidence>
<evidence type="ECO:0000256" key="2">
    <source>
        <dbReference type="ARBA" id="ARBA00010992"/>
    </source>
</evidence>
<evidence type="ECO:0000313" key="11">
    <source>
        <dbReference type="EMBL" id="SIP56076.1"/>
    </source>
</evidence>
<protein>
    <submittedName>
        <fullName evidence="11">Putative sugar porter</fullName>
    </submittedName>
</protein>
<reference evidence="11" key="1">
    <citation type="submission" date="2016-11" db="EMBL/GenBank/DDBJ databases">
        <title>Characterization of hexose transporters in Yarrowia lipolytica reveals new groups of Sugar Porters involved in yeast growth.</title>
        <authorList>
            <person name="Lazar Z."/>
            <person name="Neuveglise C."/>
            <person name="Rossignol T."/>
            <person name="Devillers H."/>
            <person name="Morin N."/>
            <person name="Robak M."/>
            <person name="Nicaud J.M."/>
            <person name="Crutz-Le Coq A.M."/>
        </authorList>
    </citation>
    <scope>NUCLEOTIDE SEQUENCE</scope>
    <source>
        <strain evidence="11">CBS 10407</strain>
    </source>
</reference>
<dbReference type="FunFam" id="1.20.1250.20:FF:000026">
    <property type="entry name" value="MFS quinate transporter QutD"/>
    <property type="match status" value="1"/>
</dbReference>
<feature type="transmembrane region" description="Helical" evidence="9">
    <location>
        <begin position="108"/>
        <end position="125"/>
    </location>
</feature>
<dbReference type="InterPro" id="IPR036259">
    <property type="entry name" value="MFS_trans_sf"/>
</dbReference>
<dbReference type="PROSITE" id="PS00216">
    <property type="entry name" value="SUGAR_TRANSPORT_1"/>
    <property type="match status" value="2"/>
</dbReference>
<feature type="transmembrane region" description="Helical" evidence="9">
    <location>
        <begin position="258"/>
        <end position="282"/>
    </location>
</feature>
<dbReference type="Gene3D" id="1.20.1250.20">
    <property type="entry name" value="MFS general substrate transporter like domains"/>
    <property type="match status" value="1"/>
</dbReference>
<dbReference type="InterPro" id="IPR005829">
    <property type="entry name" value="Sugar_transporter_CS"/>
</dbReference>
<feature type="domain" description="Major facilitator superfamily (MFS) profile" evidence="10">
    <location>
        <begin position="10"/>
        <end position="470"/>
    </location>
</feature>
<dbReference type="SUPFAM" id="SSF103473">
    <property type="entry name" value="MFS general substrate transporter"/>
    <property type="match status" value="1"/>
</dbReference>
<feature type="transmembrane region" description="Helical" evidence="9">
    <location>
        <begin position="137"/>
        <end position="157"/>
    </location>
</feature>
<feature type="transmembrane region" description="Helical" evidence="9">
    <location>
        <begin position="448"/>
        <end position="466"/>
    </location>
</feature>
<keyword evidence="4 9" id="KW-0812">Transmembrane</keyword>
<feature type="transmembrane region" description="Helical" evidence="9">
    <location>
        <begin position="294"/>
        <end position="315"/>
    </location>
</feature>
<feature type="transmembrane region" description="Helical" evidence="9">
    <location>
        <begin position="416"/>
        <end position="436"/>
    </location>
</feature>
<organism evidence="11">
    <name type="scientific">Yarrowia phangngaensis</name>
    <dbReference type="NCBI Taxonomy" id="444778"/>
    <lineage>
        <taxon>Eukaryota</taxon>
        <taxon>Fungi</taxon>
        <taxon>Dikarya</taxon>
        <taxon>Ascomycota</taxon>
        <taxon>Saccharomycotina</taxon>
        <taxon>Dipodascomycetes</taxon>
        <taxon>Dipodascales</taxon>
        <taxon>Dipodascales incertae sedis</taxon>
        <taxon>Yarrowia</taxon>
    </lineage>
</organism>
<dbReference type="CDD" id="cd17356">
    <property type="entry name" value="MFS_HXT"/>
    <property type="match status" value="1"/>
</dbReference>
<evidence type="ECO:0000256" key="4">
    <source>
        <dbReference type="ARBA" id="ARBA00022692"/>
    </source>
</evidence>
<feature type="compositionally biased region" description="Polar residues" evidence="8">
    <location>
        <begin position="510"/>
        <end position="529"/>
    </location>
</feature>